<dbReference type="InterPro" id="IPR051513">
    <property type="entry name" value="Tectonin_beta-prop"/>
</dbReference>
<dbReference type="Pfam" id="PF06398">
    <property type="entry name" value="Pex24p"/>
    <property type="match status" value="1"/>
</dbReference>
<dbReference type="InterPro" id="IPR010482">
    <property type="entry name" value="TECPR1-like_DysF"/>
</dbReference>
<dbReference type="SMART" id="SM00694">
    <property type="entry name" value="DysFC"/>
    <property type="match status" value="1"/>
</dbReference>
<reference evidence="2 3" key="1">
    <citation type="submission" date="2023-04" db="EMBL/GenBank/DDBJ databases">
        <title>Genome of Basidiobolus ranarum AG-B5.</title>
        <authorList>
            <person name="Stajich J.E."/>
            <person name="Carter-House D."/>
            <person name="Gryganskyi A."/>
        </authorList>
    </citation>
    <scope>NUCLEOTIDE SEQUENCE [LARGE SCALE GENOMIC DNA]</scope>
    <source>
        <strain evidence="2 3">AG-B5</strain>
    </source>
</reference>
<protein>
    <recommendedName>
        <fullName evidence="1">Peroxin/Ferlin domain-containing protein</fullName>
    </recommendedName>
</protein>
<dbReference type="PANTHER" id="PTHR23250:SF1">
    <property type="entry name" value="TECTONIN BETA-PROPELLER REPEAT-CONTAINING PROTEIN 1"/>
    <property type="match status" value="1"/>
</dbReference>
<name>A0ABR2WWN2_9FUNG</name>
<comment type="caution">
    <text evidence="2">The sequence shown here is derived from an EMBL/GenBank/DDBJ whole genome shotgun (WGS) entry which is preliminary data.</text>
</comment>
<gene>
    <name evidence="2" type="ORF">K7432_005323</name>
</gene>
<dbReference type="Proteomes" id="UP001479436">
    <property type="component" value="Unassembled WGS sequence"/>
</dbReference>
<organism evidence="2 3">
    <name type="scientific">Basidiobolus ranarum</name>
    <dbReference type="NCBI Taxonomy" id="34480"/>
    <lineage>
        <taxon>Eukaryota</taxon>
        <taxon>Fungi</taxon>
        <taxon>Fungi incertae sedis</taxon>
        <taxon>Zoopagomycota</taxon>
        <taxon>Entomophthoromycotina</taxon>
        <taxon>Basidiobolomycetes</taxon>
        <taxon>Basidiobolales</taxon>
        <taxon>Basidiobolaceae</taxon>
        <taxon>Basidiobolus</taxon>
    </lineage>
</organism>
<keyword evidence="3" id="KW-1185">Reference proteome</keyword>
<dbReference type="InterPro" id="IPR006614">
    <property type="entry name" value="Peroxin/Ferlin"/>
</dbReference>
<proteinExistence type="predicted"/>
<dbReference type="EMBL" id="JASJQH010000206">
    <property type="protein sequence ID" value="KAK9765945.1"/>
    <property type="molecule type" value="Genomic_DNA"/>
</dbReference>
<sequence>MSISENDVERGLTVEVLFENQRGIWICGTPHFSHRMLNPFDCSPWTDKFQRYSPVDIHSAQLPDPNWVWADPYWYIDTSGDIDEDGWEYAFIFRSNSWHGDFRFFRSFVRRRKWVRHRKLKDLKPTFADRQMKYTTPNSPDRDEESIPSKSKGIIDKLKECRIDRERFTLIDDYLKSSEKSAVQEKIHDILCTLSYSSSRTRFMSMVNQRYPEIDISKYLNEFDFYSDYKAVATNS</sequence>
<dbReference type="PANTHER" id="PTHR23250">
    <property type="entry name" value="DYSFERLIN-RELATED"/>
    <property type="match status" value="1"/>
</dbReference>
<accession>A0ABR2WWN2</accession>
<evidence type="ECO:0000259" key="1">
    <source>
        <dbReference type="SMART" id="SM00694"/>
    </source>
</evidence>
<feature type="domain" description="Peroxin/Ferlin" evidence="1">
    <location>
        <begin position="86"/>
        <end position="121"/>
    </location>
</feature>
<evidence type="ECO:0000313" key="3">
    <source>
        <dbReference type="Proteomes" id="UP001479436"/>
    </source>
</evidence>
<evidence type="ECO:0000313" key="2">
    <source>
        <dbReference type="EMBL" id="KAK9765945.1"/>
    </source>
</evidence>